<dbReference type="InterPro" id="IPR003779">
    <property type="entry name" value="CMD-like"/>
</dbReference>
<dbReference type="InterPro" id="IPR029032">
    <property type="entry name" value="AhpD-like"/>
</dbReference>
<sequence length="190" mass="20142">MRRLTALEPGQATGKARELLADIVERHGSAGEMVSTMAHSPAVLEGYLSLSRAMKRVKIPRPLSEKISLAVQEWIGCGTCREAHVAAGRAAGLTEDDIELARQGTSTDAREAALIAVALRVLAEPGALSDEDVAELRAHGWSDRIIAELVGVVTLNLLTGAFNLLAGIQPEPAEETGEEKEKEEKVATGA</sequence>
<dbReference type="EMBL" id="CP133762">
    <property type="protein sequence ID" value="WMX44057.1"/>
    <property type="molecule type" value="Genomic_DNA"/>
</dbReference>
<name>A0ABY9RQ61_9ACTN</name>
<feature type="region of interest" description="Disordered" evidence="1">
    <location>
        <begin position="170"/>
        <end position="190"/>
    </location>
</feature>
<evidence type="ECO:0000259" key="2">
    <source>
        <dbReference type="Pfam" id="PF02627"/>
    </source>
</evidence>
<dbReference type="PANTHER" id="PTHR35446">
    <property type="entry name" value="SI:CH211-175M2.5"/>
    <property type="match status" value="1"/>
</dbReference>
<protein>
    <submittedName>
        <fullName evidence="3">Carboxymuconolactone decarboxylase family protein</fullName>
    </submittedName>
</protein>
<dbReference type="Gene3D" id="1.20.1290.10">
    <property type="entry name" value="AhpD-like"/>
    <property type="match status" value="1"/>
</dbReference>
<dbReference type="Pfam" id="PF02627">
    <property type="entry name" value="CMD"/>
    <property type="match status" value="1"/>
</dbReference>
<proteinExistence type="predicted"/>
<dbReference type="SUPFAM" id="SSF69118">
    <property type="entry name" value="AhpD-like"/>
    <property type="match status" value="1"/>
</dbReference>
<dbReference type="Proteomes" id="UP001250858">
    <property type="component" value="Chromosome"/>
</dbReference>
<organism evidence="3 4">
    <name type="scientific">Streptomyces roseicoloratus</name>
    <dbReference type="NCBI Taxonomy" id="2508722"/>
    <lineage>
        <taxon>Bacteria</taxon>
        <taxon>Bacillati</taxon>
        <taxon>Actinomycetota</taxon>
        <taxon>Actinomycetes</taxon>
        <taxon>Kitasatosporales</taxon>
        <taxon>Streptomycetaceae</taxon>
        <taxon>Streptomyces</taxon>
    </lineage>
</organism>
<dbReference type="RefSeq" id="WP_128982569.1">
    <property type="nucleotide sequence ID" value="NZ_CP133762.1"/>
</dbReference>
<gene>
    <name evidence="3" type="ORF">RGF97_03145</name>
</gene>
<reference evidence="3 4" key="1">
    <citation type="submission" date="2023-09" db="EMBL/GenBank/DDBJ databases">
        <title>Complete genome of Streptomyces roseicoloratus T14.</title>
        <authorList>
            <person name="Bashizi T."/>
            <person name="Kim M.-J."/>
            <person name="Lee G."/>
            <person name="Tagele S.B."/>
            <person name="Shin J.-H."/>
        </authorList>
    </citation>
    <scope>NUCLEOTIDE SEQUENCE [LARGE SCALE GENOMIC DNA]</scope>
    <source>
        <strain evidence="3 4">T14</strain>
    </source>
</reference>
<feature type="domain" description="Carboxymuconolactone decarboxylase-like" evidence="2">
    <location>
        <begin position="41"/>
        <end position="117"/>
    </location>
</feature>
<evidence type="ECO:0000313" key="4">
    <source>
        <dbReference type="Proteomes" id="UP001250858"/>
    </source>
</evidence>
<dbReference type="PANTHER" id="PTHR35446:SF3">
    <property type="entry name" value="CMD DOMAIN-CONTAINING PROTEIN"/>
    <property type="match status" value="1"/>
</dbReference>
<accession>A0ABY9RQ61</accession>
<keyword evidence="4" id="KW-1185">Reference proteome</keyword>
<evidence type="ECO:0000313" key="3">
    <source>
        <dbReference type="EMBL" id="WMX44057.1"/>
    </source>
</evidence>
<feature type="compositionally biased region" description="Basic and acidic residues" evidence="1">
    <location>
        <begin position="179"/>
        <end position="190"/>
    </location>
</feature>
<evidence type="ECO:0000256" key="1">
    <source>
        <dbReference type="SAM" id="MobiDB-lite"/>
    </source>
</evidence>